<accession>A0ACC0DSU7</accession>
<reference evidence="1 2" key="3">
    <citation type="journal article" date="2022" name="Microbiol. Spectr.">
        <title>Folding features and dynamics of 3D genome architecture in plant fungal pathogens.</title>
        <authorList>
            <person name="Xia C."/>
        </authorList>
    </citation>
    <scope>NUCLEOTIDE SEQUENCE [LARGE SCALE GENOMIC DNA]</scope>
    <source>
        <strain evidence="1 2">93-210</strain>
    </source>
</reference>
<organism evidence="1 2">
    <name type="scientific">Puccinia striiformis f. sp. tritici</name>
    <dbReference type="NCBI Taxonomy" id="168172"/>
    <lineage>
        <taxon>Eukaryota</taxon>
        <taxon>Fungi</taxon>
        <taxon>Dikarya</taxon>
        <taxon>Basidiomycota</taxon>
        <taxon>Pucciniomycotina</taxon>
        <taxon>Pucciniomycetes</taxon>
        <taxon>Pucciniales</taxon>
        <taxon>Pucciniaceae</taxon>
        <taxon>Puccinia</taxon>
    </lineage>
</organism>
<name>A0ACC0DSU7_9BASI</name>
<evidence type="ECO:0000313" key="2">
    <source>
        <dbReference type="Proteomes" id="UP001060170"/>
    </source>
</evidence>
<sequence>MSPSFDVLSSRRPASTKNLTAPQLRLDSPAYIRQPRVGQGETEKRRTHFFGQPKKTRHHVSILVRTVSTVLWKYHRATIPLQKHSPKTDSAEPLRQVNNHRPKTGRSTVSLPDHWLSIQLSEATSSPWPCSSLSQTARFSERTHRSKTGSEWIPDFRYKLARIIICSRCHAGVPLTELTTHSKKRGCKLIDEDTADVIRQHLVQGLKIELPPGVPNLPPGYKLDEPGKPVEGLRVYHGLTCNYGDGFVCRDSESMRKHFEQMHSAYSGYVSSSKIFCQSFSAGKPRIYFGVRYRHSIPAPMNDYQNIPRSEGVARSGDELQVQESVPCEPERQPAVEKETPPEPERVPEVEEVQVSRQKSAEAARCEETTQARRHGIIRAEREESAEVTLAPQDGAQPLPAEEPDLQPVKDLINCDKDCQSVPADEPLLQPDSPLPTRENLPHPIRIDTPEPLCPSKTPVHQLAKSTGILAHIEWCKDFSDNKIAFKPIDQICPDAFLQSQPIIQKWLEHRIRKLGTISLTLRRAALSESSKIESLETLDPLQEESSVLLYSTALTQLLMFTYYWDQHDITSVWNPDQAPLLTLLDNLFGSSPPTDPPTEKFFEFIDKVVIHLVSFSNPLHYVGIQSALEQFIAISFFNQDNQSFHPALDLVNLISKLQYCIQLATVFSYCTLSSATEEHMKNSTSTSPSTSLKYSSSQIRAVLKRNRMDLFQPLNDTDFNSPYITLLNWKQLGLNALAEEKFIDSP</sequence>
<keyword evidence="2" id="KW-1185">Reference proteome</keyword>
<dbReference type="EMBL" id="CM045880">
    <property type="protein sequence ID" value="KAI7937905.1"/>
    <property type="molecule type" value="Genomic_DNA"/>
</dbReference>
<comment type="caution">
    <text evidence="1">The sequence shown here is derived from an EMBL/GenBank/DDBJ whole genome shotgun (WGS) entry which is preliminary data.</text>
</comment>
<reference evidence="2" key="1">
    <citation type="journal article" date="2018" name="BMC Genomics">
        <title>Genomic insights into host adaptation between the wheat stripe rust pathogen (Puccinia striiformis f. sp. tritici) and the barley stripe rust pathogen (Puccinia striiformis f. sp. hordei).</title>
        <authorList>
            <person name="Xia C."/>
            <person name="Wang M."/>
            <person name="Yin C."/>
            <person name="Cornejo O.E."/>
            <person name="Hulbert S.H."/>
            <person name="Chen X."/>
        </authorList>
    </citation>
    <scope>NUCLEOTIDE SEQUENCE [LARGE SCALE GENOMIC DNA]</scope>
    <source>
        <strain evidence="2">93-210</strain>
    </source>
</reference>
<reference evidence="2" key="2">
    <citation type="journal article" date="2018" name="Mol. Plant Microbe Interact.">
        <title>Genome sequence resources for the wheat stripe rust pathogen (Puccinia striiformis f. sp. tritici) and the barley stripe rust pathogen (Puccinia striiformis f. sp. hordei).</title>
        <authorList>
            <person name="Xia C."/>
            <person name="Wang M."/>
            <person name="Yin C."/>
            <person name="Cornejo O.E."/>
            <person name="Hulbert S.H."/>
            <person name="Chen X."/>
        </authorList>
    </citation>
    <scope>NUCLEOTIDE SEQUENCE [LARGE SCALE GENOMIC DNA]</scope>
    <source>
        <strain evidence="2">93-210</strain>
    </source>
</reference>
<gene>
    <name evidence="1" type="ORF">MJO28_014825</name>
</gene>
<proteinExistence type="predicted"/>
<protein>
    <submittedName>
        <fullName evidence="1">Uncharacterized protein</fullName>
    </submittedName>
</protein>
<dbReference type="Proteomes" id="UP001060170">
    <property type="component" value="Chromosome 16"/>
</dbReference>
<evidence type="ECO:0000313" key="1">
    <source>
        <dbReference type="EMBL" id="KAI7937905.1"/>
    </source>
</evidence>